<dbReference type="InterPro" id="IPR027939">
    <property type="entry name" value="NMT1/THI5"/>
</dbReference>
<evidence type="ECO:0000256" key="5">
    <source>
        <dbReference type="ARBA" id="ARBA00022679"/>
    </source>
</evidence>
<keyword evidence="9" id="KW-0408">Iron</keyword>
<comment type="similarity">
    <text evidence="3">Belongs to the NMT1/THI5 family.</text>
</comment>
<evidence type="ECO:0000259" key="13">
    <source>
        <dbReference type="Pfam" id="PF09084"/>
    </source>
</evidence>
<proteinExistence type="inferred from homology"/>
<feature type="signal peptide" evidence="12">
    <location>
        <begin position="1"/>
        <end position="27"/>
    </location>
</feature>
<evidence type="ECO:0000256" key="7">
    <source>
        <dbReference type="ARBA" id="ARBA00022898"/>
    </source>
</evidence>
<dbReference type="InterPro" id="IPR015168">
    <property type="entry name" value="SsuA/THI5"/>
</dbReference>
<evidence type="ECO:0000313" key="15">
    <source>
        <dbReference type="Proteomes" id="UP001053296"/>
    </source>
</evidence>
<dbReference type="PANTHER" id="PTHR31528">
    <property type="entry name" value="4-AMINO-5-HYDROXYMETHYL-2-METHYLPYRIMIDINE PHOSPHATE SYNTHASE THI11-RELATED"/>
    <property type="match status" value="1"/>
</dbReference>
<evidence type="ECO:0000256" key="9">
    <source>
        <dbReference type="ARBA" id="ARBA00023004"/>
    </source>
</evidence>
<keyword evidence="8" id="KW-0784">Thiamine biosynthesis</keyword>
<evidence type="ECO:0000256" key="12">
    <source>
        <dbReference type="SAM" id="SignalP"/>
    </source>
</evidence>
<comment type="subunit">
    <text evidence="4">Homodimer.</text>
</comment>
<feature type="chain" id="PRO_5045908545" description="Thiamine pyrimidine synthase" evidence="12">
    <location>
        <begin position="28"/>
        <end position="326"/>
    </location>
</feature>
<dbReference type="Pfam" id="PF09084">
    <property type="entry name" value="NMT1"/>
    <property type="match status" value="1"/>
</dbReference>
<reference evidence="14" key="1">
    <citation type="journal article" date="2022" name="Arch. Microbiol.">
        <title>Pseudodesulfovibrio sediminis sp. nov., a mesophilic and neutrophilic sulfate-reducing bacterium isolated from sediment of a brackish lake.</title>
        <authorList>
            <person name="Takahashi A."/>
            <person name="Kojima H."/>
            <person name="Watanabe M."/>
            <person name="Fukui M."/>
        </authorList>
    </citation>
    <scope>NUCLEOTIDE SEQUENCE</scope>
    <source>
        <strain evidence="14">SF6</strain>
    </source>
</reference>
<protein>
    <recommendedName>
        <fullName evidence="10">Thiamine pyrimidine synthase</fullName>
    </recommendedName>
</protein>
<accession>A0ABM7P3R0</accession>
<evidence type="ECO:0000256" key="4">
    <source>
        <dbReference type="ARBA" id="ARBA00011738"/>
    </source>
</evidence>
<dbReference type="RefSeq" id="WP_229595787.1">
    <property type="nucleotide sequence ID" value="NZ_AP024485.1"/>
</dbReference>
<evidence type="ECO:0000313" key="14">
    <source>
        <dbReference type="EMBL" id="BCS88275.1"/>
    </source>
</evidence>
<organism evidence="14 15">
    <name type="scientific">Pseudodesulfovibrio sediminis</name>
    <dbReference type="NCBI Taxonomy" id="2810563"/>
    <lineage>
        <taxon>Bacteria</taxon>
        <taxon>Pseudomonadati</taxon>
        <taxon>Thermodesulfobacteriota</taxon>
        <taxon>Desulfovibrionia</taxon>
        <taxon>Desulfovibrionales</taxon>
        <taxon>Desulfovibrionaceae</taxon>
    </lineage>
</organism>
<evidence type="ECO:0000256" key="1">
    <source>
        <dbReference type="ARBA" id="ARBA00003469"/>
    </source>
</evidence>
<feature type="domain" description="SsuA/THI5-like" evidence="13">
    <location>
        <begin position="43"/>
        <end position="251"/>
    </location>
</feature>
<keyword evidence="15" id="KW-1185">Reference proteome</keyword>
<dbReference type="EMBL" id="AP024485">
    <property type="protein sequence ID" value="BCS88275.1"/>
    <property type="molecule type" value="Genomic_DNA"/>
</dbReference>
<evidence type="ECO:0000256" key="11">
    <source>
        <dbReference type="ARBA" id="ARBA00048179"/>
    </source>
</evidence>
<dbReference type="Proteomes" id="UP001053296">
    <property type="component" value="Chromosome"/>
</dbReference>
<keyword evidence="5" id="KW-0808">Transferase</keyword>
<evidence type="ECO:0000256" key="3">
    <source>
        <dbReference type="ARBA" id="ARBA00009406"/>
    </source>
</evidence>
<evidence type="ECO:0000256" key="2">
    <source>
        <dbReference type="ARBA" id="ARBA00004948"/>
    </source>
</evidence>
<dbReference type="SUPFAM" id="SSF53850">
    <property type="entry name" value="Periplasmic binding protein-like II"/>
    <property type="match status" value="1"/>
</dbReference>
<keyword evidence="12" id="KW-0732">Signal</keyword>
<comment type="catalytic activity">
    <reaction evidence="11">
        <text>N(6)-(pyridoxal phosphate)-L-lysyl-[4-amino-5-hydroxymethyl-2-methylpyrimidine phosphate synthase] + L-histidyl-[4-amino-5-hydroxymethyl-2-methylpyrimidine phosphate synthase] + 2 Fe(3+) + 4 H2O = L-lysyl-[4-amino-5-hydroxymethyl-2-methylpyrimidine phosphate synthase] + (2S)-2-amino-5-hydroxy-4-oxopentanoyl-[4-amino-5-hydroxymethyl-2-methylpyrimidine phosphate synthase] + 4-amino-2-methyl-5-(phosphooxymethyl)pyrimidine + 3-oxopropanoate + 2 Fe(2+) + 2 H(+)</text>
        <dbReference type="Rhea" id="RHEA:65756"/>
        <dbReference type="Rhea" id="RHEA-COMP:16892"/>
        <dbReference type="Rhea" id="RHEA-COMP:16893"/>
        <dbReference type="Rhea" id="RHEA-COMP:16894"/>
        <dbReference type="Rhea" id="RHEA-COMP:16895"/>
        <dbReference type="ChEBI" id="CHEBI:15377"/>
        <dbReference type="ChEBI" id="CHEBI:15378"/>
        <dbReference type="ChEBI" id="CHEBI:29033"/>
        <dbReference type="ChEBI" id="CHEBI:29034"/>
        <dbReference type="ChEBI" id="CHEBI:29969"/>
        <dbReference type="ChEBI" id="CHEBI:29979"/>
        <dbReference type="ChEBI" id="CHEBI:33190"/>
        <dbReference type="ChEBI" id="CHEBI:58354"/>
        <dbReference type="ChEBI" id="CHEBI:143915"/>
        <dbReference type="ChEBI" id="CHEBI:157692"/>
    </reaction>
    <physiologicalReaction direction="left-to-right" evidence="11">
        <dbReference type="Rhea" id="RHEA:65757"/>
    </physiologicalReaction>
</comment>
<comment type="function">
    <text evidence="1">Responsible for the formation of the pyrimidine heterocycle in the thiamine biosynthesis pathway. Catalyzes the formation of hydroxymethylpyrimidine phosphate (HMP-P) from histidine and pyridoxal phosphate (PLP). The protein uses PLP and the active site histidine to form HMP-P, generating an inactive enzyme. The enzyme can only undergo a single turnover, which suggests it is a suicide enzyme.</text>
</comment>
<keyword evidence="7" id="KW-0663">Pyridoxal phosphate</keyword>
<name>A0ABM7P3R0_9BACT</name>
<keyword evidence="6" id="KW-0479">Metal-binding</keyword>
<dbReference type="PANTHER" id="PTHR31528:SF1">
    <property type="entry name" value="4-AMINO-5-HYDROXYMETHYL-2-METHYLPYRIMIDINE PHOSPHATE SYNTHASE THI11-RELATED"/>
    <property type="match status" value="1"/>
</dbReference>
<comment type="pathway">
    <text evidence="2">Cofactor biosynthesis; thiamine diphosphate biosynthesis.</text>
</comment>
<sequence>MTKRPLGFTAFLLFLIALTVGTLPAQAAERDKARIVLQWLPQAQFSGFYMAQDKGFYAEAGIDLTIISGGPDVMASDYLKEGKAEFATMFLTTGLQKHETMPIVNIGQFVQRSALMLIAKKSSGITSFADLDGRKVGLWANEFEIQPRAFFHQKNMNVTVVPQTSSLDLFLRGGVDAASGMWYNEYHTLYSYGLDEDELVPLFFSDVGLNFPEDGIYCLQKTVTTDPSLCRRLVEATVRGWKYAFAHKEEALQSVMRRMREANVPTNTPHQRWMLARMEDIIAPANDSTMGMLRWVDYDRVRKTLLKEGFLKEGPPFGDFYKGKIR</sequence>
<gene>
    <name evidence="14" type="ORF">PSDVSF_15170</name>
</gene>
<dbReference type="Gene3D" id="3.40.190.10">
    <property type="entry name" value="Periplasmic binding protein-like II"/>
    <property type="match status" value="2"/>
</dbReference>
<evidence type="ECO:0000256" key="6">
    <source>
        <dbReference type="ARBA" id="ARBA00022723"/>
    </source>
</evidence>
<evidence type="ECO:0000256" key="10">
    <source>
        <dbReference type="ARBA" id="ARBA00033171"/>
    </source>
</evidence>
<evidence type="ECO:0000256" key="8">
    <source>
        <dbReference type="ARBA" id="ARBA00022977"/>
    </source>
</evidence>